<dbReference type="Gene3D" id="3.20.20.30">
    <property type="entry name" value="Luciferase-like domain"/>
    <property type="match status" value="1"/>
</dbReference>
<accession>A0ABP9KXF5</accession>
<keyword evidence="7" id="KW-1185">Reference proteome</keyword>
<protein>
    <recommendedName>
        <fullName evidence="5">Luciferase-like domain-containing protein</fullName>
    </recommendedName>
</protein>
<reference evidence="7" key="1">
    <citation type="journal article" date="2019" name="Int. J. Syst. Evol. Microbiol.">
        <title>The Global Catalogue of Microorganisms (GCM) 10K type strain sequencing project: providing services to taxonomists for standard genome sequencing and annotation.</title>
        <authorList>
            <consortium name="The Broad Institute Genomics Platform"/>
            <consortium name="The Broad Institute Genome Sequencing Center for Infectious Disease"/>
            <person name="Wu L."/>
            <person name="Ma J."/>
        </authorList>
    </citation>
    <scope>NUCLEOTIDE SEQUENCE [LARGE SCALE GENOMIC DNA]</scope>
    <source>
        <strain evidence="7">JCM 18298</strain>
    </source>
</reference>
<evidence type="ECO:0000256" key="3">
    <source>
        <dbReference type="ARBA" id="ARBA00023002"/>
    </source>
</evidence>
<keyword evidence="3" id="KW-0560">Oxidoreductase</keyword>
<dbReference type="PANTHER" id="PTHR30011">
    <property type="entry name" value="ALKANESULFONATE MONOOXYGENASE-RELATED"/>
    <property type="match status" value="1"/>
</dbReference>
<evidence type="ECO:0000313" key="7">
    <source>
        <dbReference type="Proteomes" id="UP001500603"/>
    </source>
</evidence>
<comment type="caution">
    <text evidence="6">The sequence shown here is derived from an EMBL/GenBank/DDBJ whole genome shotgun (WGS) entry which is preliminary data.</text>
</comment>
<evidence type="ECO:0000256" key="1">
    <source>
        <dbReference type="ARBA" id="ARBA00022630"/>
    </source>
</evidence>
<evidence type="ECO:0000259" key="5">
    <source>
        <dbReference type="Pfam" id="PF00296"/>
    </source>
</evidence>
<name>A0ABP9KXF5_9NOCA</name>
<dbReference type="InterPro" id="IPR036661">
    <property type="entry name" value="Luciferase-like_sf"/>
</dbReference>
<feature type="domain" description="Luciferase-like" evidence="5">
    <location>
        <begin position="28"/>
        <end position="254"/>
    </location>
</feature>
<proteinExistence type="predicted"/>
<evidence type="ECO:0000256" key="2">
    <source>
        <dbReference type="ARBA" id="ARBA00022643"/>
    </source>
</evidence>
<dbReference type="Proteomes" id="UP001500603">
    <property type="component" value="Unassembled WGS sequence"/>
</dbReference>
<dbReference type="PANTHER" id="PTHR30011:SF16">
    <property type="entry name" value="C2H2 FINGER DOMAIN TRANSCRIPTION FACTOR (EUROFUNG)-RELATED"/>
    <property type="match status" value="1"/>
</dbReference>
<dbReference type="Pfam" id="PF00296">
    <property type="entry name" value="Bac_luciferase"/>
    <property type="match status" value="1"/>
</dbReference>
<sequence length="320" mass="33814">MTEMTSLALGVEIPDDQLARSVPTGFDRLPELLDDAGVGYVVLGGDRGTGATASLSPTLVGTFFARRTRGLGVVVSAAPQRDHPFNIARRTSALDHISGGRAGWLALRSDSALALGAAPHGTWAPSTTPTGPALLADAITAARALWRTWPIESLAADLQLGARPPEAEVRYADHEGVFATTGPLNAPTTPQGEPIVLWDYRFGDATHLAGADIAFVAAHEDLAAAAELPDQVDLHLRLDGADPHLPDRIAELAAAHTASGVLIRLDTAAVADFVEHTLPTLTDSVRLRDPDTTLTLRDHLGIARRPDPDPLRLRPVYVPA</sequence>
<keyword evidence="2" id="KW-0288">FMN</keyword>
<evidence type="ECO:0000256" key="4">
    <source>
        <dbReference type="ARBA" id="ARBA00023033"/>
    </source>
</evidence>
<organism evidence="6 7">
    <name type="scientific">Nocardia callitridis</name>
    <dbReference type="NCBI Taxonomy" id="648753"/>
    <lineage>
        <taxon>Bacteria</taxon>
        <taxon>Bacillati</taxon>
        <taxon>Actinomycetota</taxon>
        <taxon>Actinomycetes</taxon>
        <taxon>Mycobacteriales</taxon>
        <taxon>Nocardiaceae</taxon>
        <taxon>Nocardia</taxon>
    </lineage>
</organism>
<dbReference type="SUPFAM" id="SSF51679">
    <property type="entry name" value="Bacterial luciferase-like"/>
    <property type="match status" value="1"/>
</dbReference>
<keyword evidence="4" id="KW-0503">Monooxygenase</keyword>
<dbReference type="EMBL" id="BAABJM010000007">
    <property type="protein sequence ID" value="GAA5066236.1"/>
    <property type="molecule type" value="Genomic_DNA"/>
</dbReference>
<gene>
    <name evidence="6" type="ORF">GCM10023318_54200</name>
</gene>
<dbReference type="InterPro" id="IPR011251">
    <property type="entry name" value="Luciferase-like_dom"/>
</dbReference>
<dbReference type="InterPro" id="IPR051260">
    <property type="entry name" value="Diverse_substr_monoxygenases"/>
</dbReference>
<keyword evidence="1" id="KW-0285">Flavoprotein</keyword>
<evidence type="ECO:0000313" key="6">
    <source>
        <dbReference type="EMBL" id="GAA5066236.1"/>
    </source>
</evidence>